<feature type="region of interest" description="Disordered" evidence="1">
    <location>
        <begin position="1"/>
        <end position="25"/>
    </location>
</feature>
<organism evidence="2 3">
    <name type="scientific">Pholiota conissans</name>
    <dbReference type="NCBI Taxonomy" id="109636"/>
    <lineage>
        <taxon>Eukaryota</taxon>
        <taxon>Fungi</taxon>
        <taxon>Dikarya</taxon>
        <taxon>Basidiomycota</taxon>
        <taxon>Agaricomycotina</taxon>
        <taxon>Agaricomycetes</taxon>
        <taxon>Agaricomycetidae</taxon>
        <taxon>Agaricales</taxon>
        <taxon>Agaricineae</taxon>
        <taxon>Strophariaceae</taxon>
        <taxon>Pholiota</taxon>
    </lineage>
</organism>
<reference evidence="2" key="1">
    <citation type="submission" date="2020-11" db="EMBL/GenBank/DDBJ databases">
        <authorList>
            <consortium name="DOE Joint Genome Institute"/>
            <person name="Ahrendt S."/>
            <person name="Riley R."/>
            <person name="Andreopoulos W."/>
            <person name="Labutti K."/>
            <person name="Pangilinan J."/>
            <person name="Ruiz-Duenas F.J."/>
            <person name="Barrasa J.M."/>
            <person name="Sanchez-Garcia M."/>
            <person name="Camarero S."/>
            <person name="Miyauchi S."/>
            <person name="Serrano A."/>
            <person name="Linde D."/>
            <person name="Babiker R."/>
            <person name="Drula E."/>
            <person name="Ayuso-Fernandez I."/>
            <person name="Pacheco R."/>
            <person name="Padilla G."/>
            <person name="Ferreira P."/>
            <person name="Barriuso J."/>
            <person name="Kellner H."/>
            <person name="Castanera R."/>
            <person name="Alfaro M."/>
            <person name="Ramirez L."/>
            <person name="Pisabarro A.G."/>
            <person name="Kuo A."/>
            <person name="Tritt A."/>
            <person name="Lipzen A."/>
            <person name="He G."/>
            <person name="Yan M."/>
            <person name="Ng V."/>
            <person name="Cullen D."/>
            <person name="Martin F."/>
            <person name="Rosso M.-N."/>
            <person name="Henrissat B."/>
            <person name="Hibbett D."/>
            <person name="Martinez A.T."/>
            <person name="Grigoriev I.V."/>
        </authorList>
    </citation>
    <scope>NUCLEOTIDE SEQUENCE</scope>
    <source>
        <strain evidence="2">CIRM-BRFM 674</strain>
    </source>
</reference>
<accession>A0A9P5ZFN3</accession>
<dbReference type="EMBL" id="MU155131">
    <property type="protein sequence ID" value="KAF9486238.1"/>
    <property type="molecule type" value="Genomic_DNA"/>
</dbReference>
<dbReference type="Proteomes" id="UP000807469">
    <property type="component" value="Unassembled WGS sequence"/>
</dbReference>
<comment type="caution">
    <text evidence="2">The sequence shown here is derived from an EMBL/GenBank/DDBJ whole genome shotgun (WGS) entry which is preliminary data.</text>
</comment>
<protein>
    <submittedName>
        <fullName evidence="2">Uncharacterized protein</fullName>
    </submittedName>
</protein>
<name>A0A9P5ZFN3_9AGAR</name>
<evidence type="ECO:0000313" key="2">
    <source>
        <dbReference type="EMBL" id="KAF9486238.1"/>
    </source>
</evidence>
<gene>
    <name evidence="2" type="ORF">BDN70DRAFT_889610</name>
</gene>
<dbReference type="AlphaFoldDB" id="A0A9P5ZFN3"/>
<evidence type="ECO:0000313" key="3">
    <source>
        <dbReference type="Proteomes" id="UP000807469"/>
    </source>
</evidence>
<keyword evidence="3" id="KW-1185">Reference proteome</keyword>
<sequence>MGICRKGLPVPSQASQSTATPCGPPISRVYSPPEAPPYFFRSYNGQYPYSEVASLVGVPDALLLAKRSARPKKGNGANNPAKGKGLTCMSKIDPVQIRGHDILLNRNGAIPCEFDADDTSIYICNEQNRAAMGTFFPQHTECTGSKYDIYPTQ</sequence>
<evidence type="ECO:0000256" key="1">
    <source>
        <dbReference type="SAM" id="MobiDB-lite"/>
    </source>
</evidence>
<proteinExistence type="predicted"/>